<protein>
    <submittedName>
        <fullName evidence="3">Pimeloyl-ACP methyl ester carboxylesterase</fullName>
    </submittedName>
</protein>
<dbReference type="EMBL" id="PVNG01000017">
    <property type="protein sequence ID" value="PRX60281.1"/>
    <property type="molecule type" value="Genomic_DNA"/>
</dbReference>
<reference evidence="3 4" key="1">
    <citation type="submission" date="2018-03" db="EMBL/GenBank/DDBJ databases">
        <title>Genomic Encyclopedia of Type Strains, Phase III (KMG-III): the genomes of soil and plant-associated and newly described type strains.</title>
        <authorList>
            <person name="Whitman W."/>
        </authorList>
    </citation>
    <scope>NUCLEOTIDE SEQUENCE [LARGE SCALE GENOMIC DNA]</scope>
    <source>
        <strain evidence="3 4">CGMCC 4.7104</strain>
    </source>
</reference>
<dbReference type="Proteomes" id="UP000238312">
    <property type="component" value="Unassembled WGS sequence"/>
</dbReference>
<name>A0A2T0MQ70_9ACTN</name>
<dbReference type="InterPro" id="IPR000073">
    <property type="entry name" value="AB_hydrolase_1"/>
</dbReference>
<evidence type="ECO:0000259" key="2">
    <source>
        <dbReference type="Pfam" id="PF00561"/>
    </source>
</evidence>
<dbReference type="PRINTS" id="PR00412">
    <property type="entry name" value="EPOXHYDRLASE"/>
</dbReference>
<feature type="region of interest" description="Disordered" evidence="1">
    <location>
        <begin position="282"/>
        <end position="302"/>
    </location>
</feature>
<dbReference type="Pfam" id="PF00561">
    <property type="entry name" value="Abhydrolase_1"/>
    <property type="match status" value="1"/>
</dbReference>
<feature type="domain" description="AB hydrolase-1" evidence="2">
    <location>
        <begin position="28"/>
        <end position="267"/>
    </location>
</feature>
<dbReference type="InterPro" id="IPR029058">
    <property type="entry name" value="AB_hydrolase_fold"/>
</dbReference>
<dbReference type="SUPFAM" id="SSF53474">
    <property type="entry name" value="alpha/beta-Hydrolases"/>
    <property type="match status" value="1"/>
</dbReference>
<comment type="caution">
    <text evidence="3">The sequence shown here is derived from an EMBL/GenBank/DDBJ whole genome shotgun (WGS) entry which is preliminary data.</text>
</comment>
<sequence length="302" mass="32745">MGSPRGWADRYVLADGVTTHYLEAGDGPPLVLLHGGEYGASALLAWENCIEALAERHRVLAIDFVGFGLSDKLRDFGGGQRRLMRRQIAAVLRTLRVEQAVFIGTSLSGRMLLDLANRSSAEWPIQAMAVVGTGLAAPVEAARLTLERFDGTLDGLRPSMDVLFHDPRWRDSEDYLRRRHESCMVPGAWETAAAASLRAPGRDGGERRSHVRPPARDYGGVAVPTLLVRGEHDRLVPQQTWRELAAQIPGARTVTIGGSGHYPQIERAGAFLDAVLDFLKDPTPDDTTLKDAPLKGAGGGEA</sequence>
<dbReference type="PRINTS" id="PR00111">
    <property type="entry name" value="ABHYDROLASE"/>
</dbReference>
<dbReference type="PANTHER" id="PTHR46438">
    <property type="entry name" value="ALPHA/BETA-HYDROLASES SUPERFAMILY PROTEIN"/>
    <property type="match status" value="1"/>
</dbReference>
<feature type="compositionally biased region" description="Basic and acidic residues" evidence="1">
    <location>
        <begin position="282"/>
        <end position="293"/>
    </location>
</feature>
<dbReference type="InterPro" id="IPR000639">
    <property type="entry name" value="Epox_hydrolase-like"/>
</dbReference>
<dbReference type="GO" id="GO:0003824">
    <property type="term" value="F:catalytic activity"/>
    <property type="evidence" value="ECO:0007669"/>
    <property type="project" value="InterPro"/>
</dbReference>
<dbReference type="PANTHER" id="PTHR46438:SF11">
    <property type="entry name" value="LIPASE-RELATED"/>
    <property type="match status" value="1"/>
</dbReference>
<dbReference type="Gene3D" id="3.40.50.1820">
    <property type="entry name" value="alpha/beta hydrolase"/>
    <property type="match status" value="1"/>
</dbReference>
<evidence type="ECO:0000313" key="3">
    <source>
        <dbReference type="EMBL" id="PRX60281.1"/>
    </source>
</evidence>
<proteinExistence type="predicted"/>
<dbReference type="RefSeq" id="WP_181308090.1">
    <property type="nucleotide sequence ID" value="NZ_PVNG01000017.1"/>
</dbReference>
<organism evidence="3 4">
    <name type="scientific">Nonomuraea fuscirosea</name>
    <dbReference type="NCBI Taxonomy" id="1291556"/>
    <lineage>
        <taxon>Bacteria</taxon>
        <taxon>Bacillati</taxon>
        <taxon>Actinomycetota</taxon>
        <taxon>Actinomycetes</taxon>
        <taxon>Streptosporangiales</taxon>
        <taxon>Streptosporangiaceae</taxon>
        <taxon>Nonomuraea</taxon>
    </lineage>
</organism>
<keyword evidence="4" id="KW-1185">Reference proteome</keyword>
<dbReference type="AlphaFoldDB" id="A0A2T0MQ70"/>
<gene>
    <name evidence="3" type="ORF">B0I32_11748</name>
</gene>
<evidence type="ECO:0000313" key="4">
    <source>
        <dbReference type="Proteomes" id="UP000238312"/>
    </source>
</evidence>
<evidence type="ECO:0000256" key="1">
    <source>
        <dbReference type="SAM" id="MobiDB-lite"/>
    </source>
</evidence>
<accession>A0A2T0MQ70</accession>